<accession>A0A150K6X6</accession>
<dbReference type="EMBL" id="LQYG01000024">
    <property type="protein sequence ID" value="KYC64674.1"/>
    <property type="molecule type" value="Genomic_DNA"/>
</dbReference>
<sequence length="169" mass="19285">MKIVYKETSYSETVYPELVKGTPKAAEAFAIVEHAVKEDYIFSLGEVLPSTTFDNSESRLQTDYKTVGTWEVDEDEFLAAADKIKEIIAERNNKRKNRAEAYEMYREMRKTFKPLGIKVWEAKDAAKTWGISVEEIDGADYPEGHFKSNGAYTFISETALTEKFGKPEK</sequence>
<dbReference type="Proteomes" id="UP000075288">
    <property type="component" value="Unassembled WGS sequence"/>
</dbReference>
<proteinExistence type="predicted"/>
<evidence type="ECO:0000313" key="2">
    <source>
        <dbReference type="Proteomes" id="UP000075288"/>
    </source>
</evidence>
<gene>
    <name evidence="1" type="ORF">B4098_3367</name>
</gene>
<dbReference type="RefSeq" id="WP_061566322.1">
    <property type="nucleotide sequence ID" value="NZ_LQYG01000024.1"/>
</dbReference>
<comment type="caution">
    <text evidence="1">The sequence shown here is derived from an EMBL/GenBank/DDBJ whole genome shotgun (WGS) entry which is preliminary data.</text>
</comment>
<name>A0A150K6X6_HEYCO</name>
<dbReference type="AlphaFoldDB" id="A0A150K6X6"/>
<evidence type="ECO:0000313" key="1">
    <source>
        <dbReference type="EMBL" id="KYC64674.1"/>
    </source>
</evidence>
<organism evidence="1 2">
    <name type="scientific">Heyndrickxia coagulans</name>
    <name type="common">Weizmannia coagulans</name>
    <dbReference type="NCBI Taxonomy" id="1398"/>
    <lineage>
        <taxon>Bacteria</taxon>
        <taxon>Bacillati</taxon>
        <taxon>Bacillota</taxon>
        <taxon>Bacilli</taxon>
        <taxon>Bacillales</taxon>
        <taxon>Bacillaceae</taxon>
        <taxon>Heyndrickxia</taxon>
    </lineage>
</organism>
<protein>
    <submittedName>
        <fullName evidence="1">Uncharacterized protein</fullName>
    </submittedName>
</protein>
<reference evidence="1 2" key="1">
    <citation type="submission" date="2016-01" db="EMBL/GenBank/DDBJ databases">
        <title>Genome Sequences of Twelve Sporeforming Bacillus Species Isolated from Foods.</title>
        <authorList>
            <person name="Berendsen E.M."/>
            <person name="Wells-Bennik M.H."/>
            <person name="Krawcyk A.O."/>
            <person name="De Jong A."/>
            <person name="Holsappel S."/>
            <person name="Eijlander R.T."/>
            <person name="Kuipers O.P."/>
        </authorList>
    </citation>
    <scope>NUCLEOTIDE SEQUENCE [LARGE SCALE GENOMIC DNA]</scope>
    <source>
        <strain evidence="1 2">B4098</strain>
    </source>
</reference>
<dbReference type="PATRIC" id="fig|1398.26.peg.1794"/>